<accession>A0AA38WVH8</accession>
<dbReference type="EMBL" id="JARYMX010000001">
    <property type="protein sequence ID" value="KAJ9566946.1"/>
    <property type="molecule type" value="Genomic_DNA"/>
</dbReference>
<comment type="caution">
    <text evidence="2">The sequence shown here is derived from an EMBL/GenBank/DDBJ whole genome shotgun (WGS) entry which is preliminary data.</text>
</comment>
<protein>
    <recommendedName>
        <fullName evidence="1">Reverse transcriptase zinc-binding domain-containing protein</fullName>
    </recommendedName>
</protein>
<evidence type="ECO:0000259" key="1">
    <source>
        <dbReference type="Pfam" id="PF13966"/>
    </source>
</evidence>
<evidence type="ECO:0000313" key="3">
    <source>
        <dbReference type="Proteomes" id="UP001172457"/>
    </source>
</evidence>
<proteinExistence type="predicted"/>
<dbReference type="InterPro" id="IPR026960">
    <property type="entry name" value="RVT-Znf"/>
</dbReference>
<reference evidence="2" key="1">
    <citation type="submission" date="2023-03" db="EMBL/GenBank/DDBJ databases">
        <title>Chromosome-scale reference genome and RAD-based genetic map of yellow starthistle (Centaurea solstitialis) reveal putative structural variation and QTLs associated with invader traits.</title>
        <authorList>
            <person name="Reatini B."/>
            <person name="Cang F.A."/>
            <person name="Jiang Q."/>
            <person name="Mckibben M.T.W."/>
            <person name="Barker M.S."/>
            <person name="Rieseberg L.H."/>
            <person name="Dlugosch K.M."/>
        </authorList>
    </citation>
    <scope>NUCLEOTIDE SEQUENCE</scope>
    <source>
        <strain evidence="2">CAN-66</strain>
        <tissue evidence="2">Leaf</tissue>
    </source>
</reference>
<evidence type="ECO:0000313" key="2">
    <source>
        <dbReference type="EMBL" id="KAJ9566946.1"/>
    </source>
</evidence>
<dbReference type="PANTHER" id="PTHR33116:SF84">
    <property type="entry name" value="RNA-DIRECTED DNA POLYMERASE"/>
    <property type="match status" value="1"/>
</dbReference>
<organism evidence="2 3">
    <name type="scientific">Centaurea solstitialis</name>
    <name type="common">yellow star-thistle</name>
    <dbReference type="NCBI Taxonomy" id="347529"/>
    <lineage>
        <taxon>Eukaryota</taxon>
        <taxon>Viridiplantae</taxon>
        <taxon>Streptophyta</taxon>
        <taxon>Embryophyta</taxon>
        <taxon>Tracheophyta</taxon>
        <taxon>Spermatophyta</taxon>
        <taxon>Magnoliopsida</taxon>
        <taxon>eudicotyledons</taxon>
        <taxon>Gunneridae</taxon>
        <taxon>Pentapetalae</taxon>
        <taxon>asterids</taxon>
        <taxon>campanulids</taxon>
        <taxon>Asterales</taxon>
        <taxon>Asteraceae</taxon>
        <taxon>Carduoideae</taxon>
        <taxon>Cardueae</taxon>
        <taxon>Centaureinae</taxon>
        <taxon>Centaurea</taxon>
    </lineage>
</organism>
<feature type="domain" description="Reverse transcriptase zinc-binding" evidence="1">
    <location>
        <begin position="312"/>
        <end position="370"/>
    </location>
</feature>
<dbReference type="PANTHER" id="PTHR33116">
    <property type="entry name" value="REVERSE TRANSCRIPTASE ZINC-BINDING DOMAIN-CONTAINING PROTEIN-RELATED-RELATED"/>
    <property type="match status" value="1"/>
</dbReference>
<keyword evidence="3" id="KW-1185">Reference proteome</keyword>
<dbReference type="AlphaFoldDB" id="A0AA38WVH8"/>
<dbReference type="Pfam" id="PF13966">
    <property type="entry name" value="zf-RVT"/>
    <property type="match status" value="1"/>
</dbReference>
<dbReference type="Proteomes" id="UP001172457">
    <property type="component" value="Chromosome 1"/>
</dbReference>
<name>A0AA38WVH8_9ASTR</name>
<gene>
    <name evidence="2" type="ORF">OSB04_002912</name>
</gene>
<sequence>MKIVRLLAPNSNLKDSWNKDKKILGVLKRALSIFAAKSGLSANLDKSEVFFGNVPLETRNAIRACLPFRNGAFPIRSFLWHQDVAGKGNCRVAWDMVCKPMANGGLGFKRLGWWNKALLAQHIWDLATKRESLWVRWVLFAAFKGVNMWIVRKSTRWSWVLAKIMEIRPLFRMQIHTTVGNGVNTNAWEDNWLNCGPLSSFISSVAELGASIHGQWPPAWVNRFDDLSNVAFPVLDDGRDVIKWMDDATLVPDFKVSMAYKALQGDLMVVPWRSSVWFKGCIPSGRSRNLDFDKYLTGSRDPMVFQVAPPLCIPKHAFCMWLACWRHLPTQDRLMAWKEEPPDYMCSLCNGCVDSHSHLFFMCSFANEIWKGVMLAINWQNFPTVWDDILIAISDQATAPNRLVCKLALSATVYEVWIERNKRIFTEDRRTSAQITKLIISTIKLREDWK</sequence>